<keyword evidence="1" id="KW-0597">Phosphoprotein</keyword>
<dbReference type="InterPro" id="IPR015943">
    <property type="entry name" value="WD40/YVTN_repeat-like_dom_sf"/>
</dbReference>
<dbReference type="InterPro" id="IPR005467">
    <property type="entry name" value="His_kinase_dom"/>
</dbReference>
<dbReference type="InterPro" id="IPR013783">
    <property type="entry name" value="Ig-like_fold"/>
</dbReference>
<keyword evidence="2" id="KW-0812">Transmembrane</keyword>
<evidence type="ECO:0000256" key="1">
    <source>
        <dbReference type="ARBA" id="ARBA00022553"/>
    </source>
</evidence>
<dbReference type="Gene3D" id="2.60.40.10">
    <property type="entry name" value="Immunoglobulins"/>
    <property type="match status" value="1"/>
</dbReference>
<dbReference type="InterPro" id="IPR036890">
    <property type="entry name" value="HATPase_C_sf"/>
</dbReference>
<keyword evidence="2" id="KW-0472">Membrane</keyword>
<evidence type="ECO:0000313" key="4">
    <source>
        <dbReference type="EMBL" id="RMB56221.1"/>
    </source>
</evidence>
<evidence type="ECO:0000313" key="5">
    <source>
        <dbReference type="Proteomes" id="UP000281985"/>
    </source>
</evidence>
<dbReference type="Gene3D" id="2.130.10.10">
    <property type="entry name" value="YVTN repeat-like/Quinoprotein amine dehydrogenase"/>
    <property type="match status" value="2"/>
</dbReference>
<keyword evidence="5" id="KW-1185">Reference proteome</keyword>
<evidence type="ECO:0000259" key="3">
    <source>
        <dbReference type="PROSITE" id="PS50109"/>
    </source>
</evidence>
<proteinExistence type="predicted"/>
<dbReference type="PANTHER" id="PTHR43547:SF2">
    <property type="entry name" value="HYBRID SIGNAL TRANSDUCTION HISTIDINE KINASE C"/>
    <property type="match status" value="1"/>
</dbReference>
<dbReference type="RefSeq" id="WP_121918586.1">
    <property type="nucleotide sequence ID" value="NZ_REFV01000020.1"/>
</dbReference>
<dbReference type="SUPFAM" id="SSF63829">
    <property type="entry name" value="Calcium-dependent phosphotriesterase"/>
    <property type="match status" value="1"/>
</dbReference>
<dbReference type="Gene3D" id="3.30.565.10">
    <property type="entry name" value="Histidine kinase-like ATPase, C-terminal domain"/>
    <property type="match status" value="1"/>
</dbReference>
<dbReference type="InterPro" id="IPR011123">
    <property type="entry name" value="Y_Y_Y"/>
</dbReference>
<dbReference type="PROSITE" id="PS50109">
    <property type="entry name" value="HIS_KIN"/>
    <property type="match status" value="1"/>
</dbReference>
<dbReference type="SUPFAM" id="SSF50998">
    <property type="entry name" value="Quinoprotein alcohol dehydrogenase-like"/>
    <property type="match status" value="1"/>
</dbReference>
<dbReference type="Pfam" id="PF07568">
    <property type="entry name" value="HisKA_2"/>
    <property type="match status" value="1"/>
</dbReference>
<dbReference type="AlphaFoldDB" id="A0A3M0FU88"/>
<accession>A0A3M0FU88</accession>
<dbReference type="InterPro" id="IPR011047">
    <property type="entry name" value="Quinoprotein_ADH-like_sf"/>
</dbReference>
<feature type="transmembrane region" description="Helical" evidence="2">
    <location>
        <begin position="742"/>
        <end position="762"/>
    </location>
</feature>
<protein>
    <recommendedName>
        <fullName evidence="3">Histidine kinase domain-containing protein</fullName>
    </recommendedName>
</protein>
<keyword evidence="2" id="KW-1133">Transmembrane helix</keyword>
<sequence length="1005" mass="114663">MISEKTVDTLEVVSIDQNQGLKQLNVRAVVQDDLDYIWVGTEDGVQRYDGYGFISKKLSLPDGSDVQDNYIEDLHFTKDTLWIGTLKSGVLGYKLSEDRFFDVAGLRDDSALLLNRGIIAIDDENLLFSSENQFGIYNRKSKSFERFTLPESKNGAYVTDAVVWDEDEYILGTSTEGAFRFNKKKNAFTPFNEIPKIPVNALLWLDNQLAIGTASGLYLYDRTTGITQKTNITDHIMCLEHIDNMSIYIGSKTGLMRLENNETAQKIILKGTNGKVYDPVEIYEIHQDDKGNTWFGSEGEGMFYHNDYRKKFVTQKIKLEEYPSAIKISSFQFEKEADSTLWVATTFGVVKYDMVAKTSKLFATVPEEGPAYILHKDDYGNFWSGGYGYGVMLFDEKSQKFKQYLHDPNNPKSLAENDVPEIIPIDEKRVWVSSISSGIQEMNIAEGTFTPILINGEKINRTRTHFYDKEGYLWLGGDNGLYRYKEGEELSHFTSGDEATGGLSGKRIFGIRQASDNSFWVATNHGLTHLMSDFETSVQYTMNEGLPNNLMYTLEIDDNDNVWVSSNEGLSMLDVATGLFTNYTVKDGLQNNEFNGKCSYKDEFGNLYFGGVDGFNIFHPDRLKENPHTPEVHIDRVELFNSPLERNELFKDTLVFKSDENVITFGYTALNYLNPNKVSYQFKMEGFDETWRPETTDRTTTYTNLNPGTYRFLVKASNDVGIWNNEPDMMTVIVVPPWYQQWWFRVLAVVLFLLSGIMYYLYKTNKLKKDKLKLTRLVEERTQEVKEKNEALTTAYNESESQRERITFLMQELNHRVKNNLQIISSLLNIQAHSLEDTDAIEALQVAKQRILTISHIQQAFAQDDDAIHLSAFIKELVSAVLKVLGNESTPLFKVEYDLEDISVPSGQTTLIGLVLNELITNVYKYAFDRFRESNTLKISTSITEGDIILTLEDNGKGYAPKDMRQNSLGLELVNEMVRQLKGTLETQSEDGVKNRIVIPKPQNK</sequence>
<comment type="caution">
    <text evidence="4">The sequence shown here is derived from an EMBL/GenBank/DDBJ whole genome shotgun (WGS) entry which is preliminary data.</text>
</comment>
<evidence type="ECO:0000256" key="2">
    <source>
        <dbReference type="SAM" id="Phobius"/>
    </source>
</evidence>
<dbReference type="GO" id="GO:0000155">
    <property type="term" value="F:phosphorelay sensor kinase activity"/>
    <property type="evidence" value="ECO:0007669"/>
    <property type="project" value="TreeGrafter"/>
</dbReference>
<feature type="domain" description="Histidine kinase" evidence="3">
    <location>
        <begin position="812"/>
        <end position="1003"/>
    </location>
</feature>
<dbReference type="SMART" id="SM00387">
    <property type="entry name" value="HATPase_c"/>
    <property type="match status" value="1"/>
</dbReference>
<organism evidence="4 5">
    <name type="scientific">Dokdonia sinensis</name>
    <dbReference type="NCBI Taxonomy" id="2479847"/>
    <lineage>
        <taxon>Bacteria</taxon>
        <taxon>Pseudomonadati</taxon>
        <taxon>Bacteroidota</taxon>
        <taxon>Flavobacteriia</taxon>
        <taxon>Flavobacteriales</taxon>
        <taxon>Flavobacteriaceae</taxon>
        <taxon>Dokdonia</taxon>
    </lineage>
</organism>
<name>A0A3M0FU88_9FLAO</name>
<dbReference type="OrthoDB" id="358279at2"/>
<dbReference type="InterPro" id="IPR003594">
    <property type="entry name" value="HATPase_dom"/>
</dbReference>
<dbReference type="Pfam" id="PF02518">
    <property type="entry name" value="HATPase_c"/>
    <property type="match status" value="1"/>
</dbReference>
<dbReference type="PANTHER" id="PTHR43547">
    <property type="entry name" value="TWO-COMPONENT HISTIDINE KINASE"/>
    <property type="match status" value="1"/>
</dbReference>
<dbReference type="Pfam" id="PF07495">
    <property type="entry name" value="Y_Y_Y"/>
    <property type="match status" value="1"/>
</dbReference>
<dbReference type="EMBL" id="REFV01000020">
    <property type="protein sequence ID" value="RMB56221.1"/>
    <property type="molecule type" value="Genomic_DNA"/>
</dbReference>
<dbReference type="SUPFAM" id="SSF55874">
    <property type="entry name" value="ATPase domain of HSP90 chaperone/DNA topoisomerase II/histidine kinase"/>
    <property type="match status" value="1"/>
</dbReference>
<reference evidence="4 5" key="1">
    <citation type="submission" date="2018-10" db="EMBL/GenBank/DDBJ databases">
        <title>Dokdonia luteus sp. nov., isolated from sea water.</title>
        <authorList>
            <person name="Zhou L.Y."/>
            <person name="Du Z.J."/>
        </authorList>
    </citation>
    <scope>NUCLEOTIDE SEQUENCE [LARGE SCALE GENOMIC DNA]</scope>
    <source>
        <strain evidence="4 5">SH27</strain>
    </source>
</reference>
<dbReference type="Proteomes" id="UP000281985">
    <property type="component" value="Unassembled WGS sequence"/>
</dbReference>
<dbReference type="InterPro" id="IPR011495">
    <property type="entry name" value="Sig_transdc_His_kin_sub2_dim/P"/>
</dbReference>
<gene>
    <name evidence="4" type="ORF">EAX61_15300</name>
</gene>